<protein>
    <recommendedName>
        <fullName evidence="8">Glycogen synthase</fullName>
        <ecNumber evidence="8">2.4.1.21</ecNumber>
    </recommendedName>
    <alternativeName>
        <fullName evidence="8">Starch [bacterial glycogen] synthase</fullName>
    </alternativeName>
</protein>
<dbReference type="PANTHER" id="PTHR45825">
    <property type="entry name" value="GRANULE-BOUND STARCH SYNTHASE 1, CHLOROPLASTIC/AMYLOPLASTIC"/>
    <property type="match status" value="1"/>
</dbReference>
<evidence type="ECO:0000256" key="5">
    <source>
        <dbReference type="ARBA" id="ARBA00022676"/>
    </source>
</evidence>
<evidence type="ECO:0000256" key="6">
    <source>
        <dbReference type="ARBA" id="ARBA00022679"/>
    </source>
</evidence>
<keyword evidence="5 8" id="KW-0328">Glycosyltransferase</keyword>
<dbReference type="InterPro" id="IPR011835">
    <property type="entry name" value="GS/SS"/>
</dbReference>
<dbReference type="SUPFAM" id="SSF53756">
    <property type="entry name" value="UDP-Glycosyltransferase/glycogen phosphorylase"/>
    <property type="match status" value="1"/>
</dbReference>
<accession>A0A2W7ILN9</accession>
<reference evidence="11 12" key="1">
    <citation type="submission" date="2018-06" db="EMBL/GenBank/DDBJ databases">
        <title>Genomic Encyclopedia of Archaeal and Bacterial Type Strains, Phase II (KMG-II): from individual species to whole genera.</title>
        <authorList>
            <person name="Goeker M."/>
        </authorList>
    </citation>
    <scope>NUCLEOTIDE SEQUENCE [LARGE SCALE GENOMIC DNA]</scope>
    <source>
        <strain evidence="11 12">DSM 24525</strain>
    </source>
</reference>
<dbReference type="PANTHER" id="PTHR45825:SF11">
    <property type="entry name" value="ALPHA AMYLASE DOMAIN-CONTAINING PROTEIN"/>
    <property type="match status" value="1"/>
</dbReference>
<evidence type="ECO:0000256" key="1">
    <source>
        <dbReference type="ARBA" id="ARBA00001478"/>
    </source>
</evidence>
<dbReference type="GO" id="GO:0009011">
    <property type="term" value="F:alpha-1,4-glucan glucosyltransferase (ADP-glucose donor) activity"/>
    <property type="evidence" value="ECO:0007669"/>
    <property type="project" value="UniProtKB-UniRule"/>
</dbReference>
<feature type="domain" description="Glycosyl transferase family 1" evidence="9">
    <location>
        <begin position="290"/>
        <end position="440"/>
    </location>
</feature>
<dbReference type="GO" id="GO:0004373">
    <property type="term" value="F:alpha-1,4-glucan glucosyltransferase (UDP-glucose donor) activity"/>
    <property type="evidence" value="ECO:0007669"/>
    <property type="project" value="InterPro"/>
</dbReference>
<dbReference type="GO" id="GO:0005978">
    <property type="term" value="P:glycogen biosynthetic process"/>
    <property type="evidence" value="ECO:0007669"/>
    <property type="project" value="UniProtKB-UniRule"/>
</dbReference>
<comment type="function">
    <text evidence="2 8">Synthesizes alpha-1,4-glucan chains using ADP-glucose.</text>
</comment>
<dbReference type="Pfam" id="PF00534">
    <property type="entry name" value="Glycos_transf_1"/>
    <property type="match status" value="1"/>
</dbReference>
<evidence type="ECO:0000256" key="7">
    <source>
        <dbReference type="ARBA" id="ARBA00023056"/>
    </source>
</evidence>
<dbReference type="NCBIfam" id="TIGR02095">
    <property type="entry name" value="glgA"/>
    <property type="match status" value="1"/>
</dbReference>
<comment type="pathway">
    <text evidence="3 8">Glycan biosynthesis; glycogen biosynthesis.</text>
</comment>
<dbReference type="Pfam" id="PF08323">
    <property type="entry name" value="Glyco_transf_5"/>
    <property type="match status" value="1"/>
</dbReference>
<dbReference type="OrthoDB" id="9808590at2"/>
<dbReference type="NCBIfam" id="NF001899">
    <property type="entry name" value="PRK00654.1-2"/>
    <property type="match status" value="1"/>
</dbReference>
<dbReference type="CDD" id="cd03791">
    <property type="entry name" value="GT5_Glycogen_synthase_DULL1-like"/>
    <property type="match status" value="1"/>
</dbReference>
<dbReference type="GO" id="GO:0005829">
    <property type="term" value="C:cytosol"/>
    <property type="evidence" value="ECO:0007669"/>
    <property type="project" value="TreeGrafter"/>
</dbReference>
<organism evidence="11 12">
    <name type="scientific">Humitalea rosea</name>
    <dbReference type="NCBI Taxonomy" id="990373"/>
    <lineage>
        <taxon>Bacteria</taxon>
        <taxon>Pseudomonadati</taxon>
        <taxon>Pseudomonadota</taxon>
        <taxon>Alphaproteobacteria</taxon>
        <taxon>Acetobacterales</taxon>
        <taxon>Roseomonadaceae</taxon>
        <taxon>Humitalea</taxon>
    </lineage>
</organism>
<evidence type="ECO:0000256" key="4">
    <source>
        <dbReference type="ARBA" id="ARBA00010281"/>
    </source>
</evidence>
<keyword evidence="12" id="KW-1185">Reference proteome</keyword>
<evidence type="ECO:0000256" key="8">
    <source>
        <dbReference type="HAMAP-Rule" id="MF_00484"/>
    </source>
</evidence>
<evidence type="ECO:0000313" key="12">
    <source>
        <dbReference type="Proteomes" id="UP000249688"/>
    </source>
</evidence>
<sequence>MMQVLAVAPEVFPLVKTGGLADVVGALPHALAAHDVAVTTLLPGYRGVLAQLAGLPGVSLAWDAGAMFGGPARVLATRIAGLDVFVLDAPHLYDRPGGPYAGPDGVDWADNGLRFGALGAAADAIARGAIPGFSPAVVHAHDWQSGMAIARLHFGAAPRPATVFTVHNLAFQGQFDRGLLGQLGLPERAFSLDGVEHWGQIGFLKAGLALADRITTVSPTYAAEIRTPEAGMGLDGLLRARTRDLRGILNGIDTTIWDPARDPHLAAANPRGRARNKAALQARMGLDPDPGAPLFGVISRLSWQKGLDMLPEALPALLVAGGQLALLGSGDHGLEAAFRAAAAAHPGRIAAVFALDEPIAHLIQGGADAILVPSRFEPCGLTQLCALRYGAIPVVARTGGLADTVIDANVAALEQGQGTGIVFSPTNAPMLEAAILRTISLFHDRPVWKRLQHNAMRGDVSWARPAAAYASLYRDIAA</sequence>
<comment type="similarity">
    <text evidence="4 8">Belongs to the glycosyltransferase 1 family. Bacterial/plant glycogen synthase subfamily.</text>
</comment>
<name>A0A2W7ILN9_9PROT</name>
<proteinExistence type="inferred from homology"/>
<dbReference type="Proteomes" id="UP000249688">
    <property type="component" value="Unassembled WGS sequence"/>
</dbReference>
<dbReference type="AlphaFoldDB" id="A0A2W7ILN9"/>
<feature type="binding site" evidence="8">
    <location>
        <position position="16"/>
    </location>
    <ligand>
        <name>ADP-alpha-D-glucose</name>
        <dbReference type="ChEBI" id="CHEBI:57498"/>
    </ligand>
</feature>
<dbReference type="HAMAP" id="MF_00484">
    <property type="entry name" value="Glycogen_synth"/>
    <property type="match status" value="1"/>
</dbReference>
<gene>
    <name evidence="8" type="primary">glgA</name>
    <name evidence="11" type="ORF">C8P66_109128</name>
</gene>
<evidence type="ECO:0000313" key="11">
    <source>
        <dbReference type="EMBL" id="PZW46631.1"/>
    </source>
</evidence>
<evidence type="ECO:0000256" key="2">
    <source>
        <dbReference type="ARBA" id="ARBA00002764"/>
    </source>
</evidence>
<keyword evidence="7 8" id="KW-0320">Glycogen biosynthesis</keyword>
<dbReference type="EMBL" id="QKYU01000009">
    <property type="protein sequence ID" value="PZW46631.1"/>
    <property type="molecule type" value="Genomic_DNA"/>
</dbReference>
<comment type="caution">
    <text evidence="11">The sequence shown here is derived from an EMBL/GenBank/DDBJ whole genome shotgun (WGS) entry which is preliminary data.</text>
</comment>
<evidence type="ECO:0000259" key="10">
    <source>
        <dbReference type="Pfam" id="PF08323"/>
    </source>
</evidence>
<keyword evidence="6 8" id="KW-0808">Transferase</keyword>
<dbReference type="EC" id="2.4.1.21" evidence="8"/>
<comment type="catalytic activity">
    <reaction evidence="1 8">
        <text>[(1-&gt;4)-alpha-D-glucosyl](n) + ADP-alpha-D-glucose = [(1-&gt;4)-alpha-D-glucosyl](n+1) + ADP + H(+)</text>
        <dbReference type="Rhea" id="RHEA:18189"/>
        <dbReference type="Rhea" id="RHEA-COMP:9584"/>
        <dbReference type="Rhea" id="RHEA-COMP:9587"/>
        <dbReference type="ChEBI" id="CHEBI:15378"/>
        <dbReference type="ChEBI" id="CHEBI:15444"/>
        <dbReference type="ChEBI" id="CHEBI:57498"/>
        <dbReference type="ChEBI" id="CHEBI:456216"/>
        <dbReference type="EC" id="2.4.1.21"/>
    </reaction>
</comment>
<dbReference type="InterPro" id="IPR001296">
    <property type="entry name" value="Glyco_trans_1"/>
</dbReference>
<dbReference type="Gene3D" id="3.40.50.2000">
    <property type="entry name" value="Glycogen Phosphorylase B"/>
    <property type="match status" value="2"/>
</dbReference>
<dbReference type="UniPathway" id="UPA00164"/>
<dbReference type="InterPro" id="IPR013534">
    <property type="entry name" value="Starch_synth_cat_dom"/>
</dbReference>
<evidence type="ECO:0000259" key="9">
    <source>
        <dbReference type="Pfam" id="PF00534"/>
    </source>
</evidence>
<evidence type="ECO:0000256" key="3">
    <source>
        <dbReference type="ARBA" id="ARBA00004964"/>
    </source>
</evidence>
<feature type="domain" description="Starch synthase catalytic" evidence="10">
    <location>
        <begin position="3"/>
        <end position="239"/>
    </location>
</feature>